<feature type="compositionally biased region" description="Low complexity" evidence="1">
    <location>
        <begin position="826"/>
        <end position="837"/>
    </location>
</feature>
<name>A0A6A4Y6P9_9STRA</name>
<evidence type="ECO:0000313" key="2">
    <source>
        <dbReference type="EMBL" id="KAF0691302.1"/>
    </source>
</evidence>
<dbReference type="InterPro" id="IPR016024">
    <property type="entry name" value="ARM-type_fold"/>
</dbReference>
<gene>
    <name evidence="2" type="ORF">As57867_017376</name>
</gene>
<feature type="compositionally biased region" description="Basic and acidic residues" evidence="1">
    <location>
        <begin position="464"/>
        <end position="477"/>
    </location>
</feature>
<accession>A0A6A4Y6P9</accession>
<dbReference type="AlphaFoldDB" id="A0A6A4Y6P9"/>
<comment type="caution">
    <text evidence="2">The sequence shown here is derived from an EMBL/GenBank/DDBJ whole genome shotgun (WGS) entry which is preliminary data.</text>
</comment>
<evidence type="ECO:0000256" key="1">
    <source>
        <dbReference type="SAM" id="MobiDB-lite"/>
    </source>
</evidence>
<feature type="compositionally biased region" description="Low complexity" evidence="1">
    <location>
        <begin position="330"/>
        <end position="344"/>
    </location>
</feature>
<dbReference type="SUPFAM" id="SSF48371">
    <property type="entry name" value="ARM repeat"/>
    <property type="match status" value="1"/>
</dbReference>
<reference evidence="2" key="1">
    <citation type="submission" date="2019-06" db="EMBL/GenBank/DDBJ databases">
        <title>Genomics analysis of Aphanomyces spp. identifies a new class of oomycete effector associated with host adaptation.</title>
        <authorList>
            <person name="Gaulin E."/>
        </authorList>
    </citation>
    <scope>NUCLEOTIDE SEQUENCE</scope>
    <source>
        <strain evidence="2">CBS 578.67</strain>
    </source>
</reference>
<feature type="region of interest" description="Disordered" evidence="1">
    <location>
        <begin position="436"/>
        <end position="482"/>
    </location>
</feature>
<dbReference type="OrthoDB" id="194358at2759"/>
<protein>
    <submittedName>
        <fullName evidence="2">Uncharacterized protein</fullName>
    </submittedName>
</protein>
<proteinExistence type="predicted"/>
<feature type="region of interest" description="Disordered" evidence="1">
    <location>
        <begin position="330"/>
        <end position="351"/>
    </location>
</feature>
<sequence length="837" mass="88143">MESSSGDGAKVEMADALPPLNKATKAAWKKALKQLKLKDVGKKVEGIRYCAGDGRFFREAGGLPSLMAFLTRAKQHEILSQALAMFARLITSNEPDLLCPLNAVYILEEGLHPSTPWVGGEYFVAVVTMAGVDDDMKMTALKIYTKMVEHTLALPHDDDSGRRRDLLTTLVGRGDPIATILVALESANIEMQFVALTALFVLLCGHPDTDGAIAALDANHGVRKILSYVATDDPRFHLLALKLAEFLTHDPHGVEIGQVSCARVDGLATLTTKLHALVASLSLADLNEDNVCLGLDLTAQTLTRLHVAAPAASEVNNPTTGRAADDLTTAAPAADGSSNASSSSIRPTVDEWTPVTMDDESNRLLEVGVAQLVAALSTGVVKAKPRASTASVLLSSVGRLLERNAPCRVAAKKLSLMSTLVHYLVMDETSAAISTEATEHTDQQSVDVKAKPTAKGAGGAAAKGGKDPPKGGKDTTKPPEPVVPVAPPVAVLDSDGALDPAVADAAAKAKAEAAEKTRLTFLHVRNAAEKILHLCARDDGDVDGRVFGTSPDGDPLVSYDLFQAVLASPEPTTMLRGVRFLATAVQHPHNSIRLGTQATQTLLAILQDQTKAQEATADDTKRLAFAAVVGYISKCLVKLSVDTPDVCELCGDDVVSPVPTLVAYVIQHADDGALDALNPLNLAWGVADASISDVVSPALTWKPHVFAAQALATLARCVLDFAVQAVPKADDVAADKKVKEGKKGKEAPTLTGDKVAQRIATCSLKLLDLLAHLRDFDVHVVVLAILRSMPYIPGGRKTLLHQVQEQLALERTQSGEPAPPVPAPIAAPAAHASPAAL</sequence>
<organism evidence="2">
    <name type="scientific">Aphanomyces stellatus</name>
    <dbReference type="NCBI Taxonomy" id="120398"/>
    <lineage>
        <taxon>Eukaryota</taxon>
        <taxon>Sar</taxon>
        <taxon>Stramenopiles</taxon>
        <taxon>Oomycota</taxon>
        <taxon>Saprolegniomycetes</taxon>
        <taxon>Saprolegniales</taxon>
        <taxon>Verrucalvaceae</taxon>
        <taxon>Aphanomyces</taxon>
    </lineage>
</organism>
<dbReference type="EMBL" id="VJMH01006161">
    <property type="protein sequence ID" value="KAF0691302.1"/>
    <property type="molecule type" value="Genomic_DNA"/>
</dbReference>
<feature type="non-terminal residue" evidence="2">
    <location>
        <position position="837"/>
    </location>
</feature>
<feature type="region of interest" description="Disordered" evidence="1">
    <location>
        <begin position="812"/>
        <end position="837"/>
    </location>
</feature>